<evidence type="ECO:0000313" key="7">
    <source>
        <dbReference type="Proteomes" id="UP001516023"/>
    </source>
</evidence>
<feature type="compositionally biased region" description="Basic and acidic residues" evidence="4">
    <location>
        <begin position="182"/>
        <end position="191"/>
    </location>
</feature>
<keyword evidence="2 5" id="KW-0732">Signal</keyword>
<evidence type="ECO:0000256" key="2">
    <source>
        <dbReference type="ARBA" id="ARBA00022729"/>
    </source>
</evidence>
<dbReference type="AlphaFoldDB" id="A0ABD3QFL1"/>
<comment type="similarity">
    <text evidence="1">Belongs to the peptidase S1 family.</text>
</comment>
<dbReference type="InterPro" id="IPR009003">
    <property type="entry name" value="Peptidase_S1_PA"/>
</dbReference>
<dbReference type="InterPro" id="IPR043504">
    <property type="entry name" value="Peptidase_S1_PA_chymotrypsin"/>
</dbReference>
<name>A0ABD3QFL1_9STRA</name>
<dbReference type="Gene3D" id="2.40.10.10">
    <property type="entry name" value="Trypsin-like serine proteases"/>
    <property type="match status" value="2"/>
</dbReference>
<feature type="signal peptide" evidence="5">
    <location>
        <begin position="1"/>
        <end position="19"/>
    </location>
</feature>
<dbReference type="EMBL" id="JABMIG020000041">
    <property type="protein sequence ID" value="KAL3799164.1"/>
    <property type="molecule type" value="Genomic_DNA"/>
</dbReference>
<evidence type="ECO:0008006" key="8">
    <source>
        <dbReference type="Google" id="ProtNLM"/>
    </source>
</evidence>
<feature type="region of interest" description="Disordered" evidence="4">
    <location>
        <begin position="171"/>
        <end position="239"/>
    </location>
</feature>
<feature type="compositionally biased region" description="Basic and acidic residues" evidence="4">
    <location>
        <begin position="205"/>
        <end position="218"/>
    </location>
</feature>
<dbReference type="SUPFAM" id="SSF50494">
    <property type="entry name" value="Trypsin-like serine proteases"/>
    <property type="match status" value="1"/>
</dbReference>
<evidence type="ECO:0000256" key="1">
    <source>
        <dbReference type="ARBA" id="ARBA00007664"/>
    </source>
</evidence>
<dbReference type="Proteomes" id="UP001516023">
    <property type="component" value="Unassembled WGS sequence"/>
</dbReference>
<feature type="compositionally biased region" description="Basic residues" evidence="4">
    <location>
        <begin position="192"/>
        <end position="204"/>
    </location>
</feature>
<dbReference type="PROSITE" id="PS00134">
    <property type="entry name" value="TRYPSIN_HIS"/>
    <property type="match status" value="1"/>
</dbReference>
<comment type="caution">
    <text evidence="6">The sequence shown here is derived from an EMBL/GenBank/DDBJ whole genome shotgun (WGS) entry which is preliminary data.</text>
</comment>
<evidence type="ECO:0000313" key="6">
    <source>
        <dbReference type="EMBL" id="KAL3799164.1"/>
    </source>
</evidence>
<gene>
    <name evidence="6" type="ORF">HJC23_002292</name>
</gene>
<dbReference type="InterPro" id="IPR050966">
    <property type="entry name" value="Glutamyl_endopeptidase"/>
</dbReference>
<proteinExistence type="inferred from homology"/>
<accession>A0ABD3QFL1</accession>
<keyword evidence="3" id="KW-0843">Virulence</keyword>
<evidence type="ECO:0000256" key="5">
    <source>
        <dbReference type="SAM" id="SignalP"/>
    </source>
</evidence>
<feature type="chain" id="PRO_5044848964" description="Peptidase S1 domain-containing protein" evidence="5">
    <location>
        <begin position="20"/>
        <end position="660"/>
    </location>
</feature>
<reference evidence="6 7" key="1">
    <citation type="journal article" date="2020" name="G3 (Bethesda)">
        <title>Improved Reference Genome for Cyclotella cryptica CCMP332, a Model for Cell Wall Morphogenesis, Salinity Adaptation, and Lipid Production in Diatoms (Bacillariophyta).</title>
        <authorList>
            <person name="Roberts W.R."/>
            <person name="Downey K.M."/>
            <person name="Ruck E.C."/>
            <person name="Traller J.C."/>
            <person name="Alverson A.J."/>
        </authorList>
    </citation>
    <scope>NUCLEOTIDE SEQUENCE [LARGE SCALE GENOMIC DNA]</scope>
    <source>
        <strain evidence="6 7">CCMP332</strain>
    </source>
</reference>
<evidence type="ECO:0000256" key="3">
    <source>
        <dbReference type="ARBA" id="ARBA00023026"/>
    </source>
</evidence>
<organism evidence="6 7">
    <name type="scientific">Cyclotella cryptica</name>
    <dbReference type="NCBI Taxonomy" id="29204"/>
    <lineage>
        <taxon>Eukaryota</taxon>
        <taxon>Sar</taxon>
        <taxon>Stramenopiles</taxon>
        <taxon>Ochrophyta</taxon>
        <taxon>Bacillariophyta</taxon>
        <taxon>Coscinodiscophyceae</taxon>
        <taxon>Thalassiosirophycidae</taxon>
        <taxon>Stephanodiscales</taxon>
        <taxon>Stephanodiscaceae</taxon>
        <taxon>Cyclotella</taxon>
    </lineage>
</organism>
<keyword evidence="7" id="KW-1185">Reference proteome</keyword>
<dbReference type="InterPro" id="IPR018114">
    <property type="entry name" value="TRYPSIN_HIS"/>
</dbReference>
<evidence type="ECO:0000256" key="4">
    <source>
        <dbReference type="SAM" id="MobiDB-lite"/>
    </source>
</evidence>
<sequence>MMRKLSLLWMVSQFTVARSAEINNLRGQKRNRNLLDRDQQELQRHLAHSAAERFQYWTPEKIKRATPLDFKLDSITGDAYLSGLGGNLELYDKVFARRSRKQKVYDLRHDDEQPNALYWASVISLNDLMRDELDTSANHFVNSRSRRELKIIPKSEIDASQFISLLDNDTNTEDELMPSKGKAGETDINLDKRRKGIMWRKRKNDPKPKNSDKDDTGKKVPSKKQKQKDTPRIRQLRPLRGDTVRDQQTFRAKVVPAKDGEISAVYIQLTDFEGTTSNYIALSPVSQRPDEKMYEVSLGGFLDEYAGTEWSYKIIVEEDSGVKYSFVDIPFTVAGSKPLESSHLSIATLAPSSAFIDKSVVYDAQWPYSGAIQSSTGRILFDFGSETHVCSGTVVNDGGVYNERSLILTAAHCAYDVSAFDRGCISVELFEISSQIDFLNPPLLLQDLTKQFASNAVFIPDQADTTGSGTDFDCSNDKYGCWYLSFAVVEKGWAVNQFPSNAEFDYAFYVVHDYVSTHIEGYTDGLTGTLDQDIIPAKVDFYADPHDNFFSSFGYSEDFDPTFRYCSGDAQYIREVPDYTNLWLPYCSLQGGASGGPWVANIDQAGVGTIMSLNSWGFVDGPGMAGPSLQTSSGSKAECIFNVARTAQDPGSTRGYTVVC</sequence>
<dbReference type="PANTHER" id="PTHR15462:SF19">
    <property type="entry name" value="PEPTIDASE S1 DOMAIN-CONTAINING PROTEIN"/>
    <property type="match status" value="1"/>
</dbReference>
<protein>
    <recommendedName>
        <fullName evidence="8">Peptidase S1 domain-containing protein</fullName>
    </recommendedName>
</protein>
<dbReference type="PANTHER" id="PTHR15462">
    <property type="entry name" value="SERINE PROTEASE"/>
    <property type="match status" value="1"/>
</dbReference>